<protein>
    <submittedName>
        <fullName evidence="2">Uncharacterized protein</fullName>
    </submittedName>
</protein>
<evidence type="ECO:0000313" key="2">
    <source>
        <dbReference type="EMBL" id="ETV97330.1"/>
    </source>
</evidence>
<dbReference type="AlphaFoldDB" id="A0A024TT65"/>
<feature type="compositionally biased region" description="Low complexity" evidence="1">
    <location>
        <begin position="28"/>
        <end position="42"/>
    </location>
</feature>
<accession>A0A024TT65</accession>
<dbReference type="VEuPathDB" id="FungiDB:H310_09670"/>
<feature type="region of interest" description="Disordered" evidence="1">
    <location>
        <begin position="1"/>
        <end position="43"/>
    </location>
</feature>
<dbReference type="EMBL" id="KI913973">
    <property type="protein sequence ID" value="ETV97330.1"/>
    <property type="molecule type" value="Genomic_DNA"/>
</dbReference>
<name>A0A024TT65_9STRA</name>
<feature type="compositionally biased region" description="Polar residues" evidence="1">
    <location>
        <begin position="207"/>
        <end position="216"/>
    </location>
</feature>
<dbReference type="GeneID" id="20086720"/>
<feature type="region of interest" description="Disordered" evidence="1">
    <location>
        <begin position="84"/>
        <end position="222"/>
    </location>
</feature>
<reference evidence="2" key="1">
    <citation type="submission" date="2013-12" db="EMBL/GenBank/DDBJ databases">
        <title>The Genome Sequence of Aphanomyces invadans NJM9701.</title>
        <authorList>
            <consortium name="The Broad Institute Genomics Platform"/>
            <person name="Russ C."/>
            <person name="Tyler B."/>
            <person name="van West P."/>
            <person name="Dieguez-Uribeondo J."/>
            <person name="Young S.K."/>
            <person name="Zeng Q."/>
            <person name="Gargeya S."/>
            <person name="Fitzgerald M."/>
            <person name="Abouelleil A."/>
            <person name="Alvarado L."/>
            <person name="Chapman S.B."/>
            <person name="Gainer-Dewar J."/>
            <person name="Goldberg J."/>
            <person name="Griggs A."/>
            <person name="Gujja S."/>
            <person name="Hansen M."/>
            <person name="Howarth C."/>
            <person name="Imamovic A."/>
            <person name="Ireland A."/>
            <person name="Larimer J."/>
            <person name="McCowan C."/>
            <person name="Murphy C."/>
            <person name="Pearson M."/>
            <person name="Poon T.W."/>
            <person name="Priest M."/>
            <person name="Roberts A."/>
            <person name="Saif S."/>
            <person name="Shea T."/>
            <person name="Sykes S."/>
            <person name="Wortman J."/>
            <person name="Nusbaum C."/>
            <person name="Birren B."/>
        </authorList>
    </citation>
    <scope>NUCLEOTIDE SEQUENCE [LARGE SCALE GENOMIC DNA]</scope>
    <source>
        <strain evidence="2">NJM9701</strain>
    </source>
</reference>
<dbReference type="OrthoDB" id="75599at2759"/>
<evidence type="ECO:0000256" key="1">
    <source>
        <dbReference type="SAM" id="MobiDB-lite"/>
    </source>
</evidence>
<dbReference type="RefSeq" id="XP_008874038.1">
    <property type="nucleotide sequence ID" value="XM_008875816.1"/>
</dbReference>
<proteinExistence type="predicted"/>
<feature type="compositionally biased region" description="Polar residues" evidence="1">
    <location>
        <begin position="1"/>
        <end position="18"/>
    </location>
</feature>
<organism evidence="2">
    <name type="scientific">Aphanomyces invadans</name>
    <dbReference type="NCBI Taxonomy" id="157072"/>
    <lineage>
        <taxon>Eukaryota</taxon>
        <taxon>Sar</taxon>
        <taxon>Stramenopiles</taxon>
        <taxon>Oomycota</taxon>
        <taxon>Saprolegniomycetes</taxon>
        <taxon>Saprolegniales</taxon>
        <taxon>Verrucalvaceae</taxon>
        <taxon>Aphanomyces</taxon>
    </lineage>
</organism>
<gene>
    <name evidence="2" type="ORF">H310_09670</name>
</gene>
<feature type="compositionally biased region" description="Polar residues" evidence="1">
    <location>
        <begin position="84"/>
        <end position="103"/>
    </location>
</feature>
<sequence length="285" mass="30382">MRLTDINQQQNSHSTTRSCGGPTPIGLSSSSSAANPAASPSLRWPPPLGLLLTPLDDSLQHPSSAAAPLCRPHHIFLAANLTSNTHQQSTRAPPQCTHTSSPSVFDASAGGLGAVENLPRKVTTGSSPSGKPPVDNPFDAWFRTNKPTRNPRAAPRRSVSAVTSSAFPAFGDFPPPPPSAFTSSCPSMTSIGGDSTDNEDDMDEHSPSAQLNTSPSYDLKRQKAVEDAQRHFRCMDVACMLDMDDADVMPPPVLVRAQAQMLLHHEEVALTCRRCGAIEHLAISY</sequence>